<name>A0A7V7TWZ2_9HYPH</name>
<feature type="domain" description="CoA-binding" evidence="1">
    <location>
        <begin position="17"/>
        <end position="113"/>
    </location>
</feature>
<dbReference type="Pfam" id="PF13380">
    <property type="entry name" value="CoA_binding_2"/>
    <property type="match status" value="1"/>
</dbReference>
<dbReference type="SUPFAM" id="SSF51735">
    <property type="entry name" value="NAD(P)-binding Rossmann-fold domains"/>
    <property type="match status" value="1"/>
</dbReference>
<evidence type="ECO:0000313" key="3">
    <source>
        <dbReference type="Proteomes" id="UP000432089"/>
    </source>
</evidence>
<gene>
    <name evidence="2" type="ORF">F6X38_06925</name>
</gene>
<dbReference type="Gene3D" id="3.40.50.720">
    <property type="entry name" value="NAD(P)-binding Rossmann-like Domain"/>
    <property type="match status" value="1"/>
</dbReference>
<dbReference type="SMART" id="SM00881">
    <property type="entry name" value="CoA_binding"/>
    <property type="match status" value="1"/>
</dbReference>
<comment type="caution">
    <text evidence="2">The sequence shown here is derived from an EMBL/GenBank/DDBJ whole genome shotgun (WGS) entry which is preliminary data.</text>
</comment>
<dbReference type="Proteomes" id="UP000432089">
    <property type="component" value="Unassembled WGS sequence"/>
</dbReference>
<evidence type="ECO:0000313" key="2">
    <source>
        <dbReference type="EMBL" id="KAB0680731.1"/>
    </source>
</evidence>
<sequence>MSAGPPIASDDAIRRILSTVRTIAMVGASPNPARPSYGVLEYLLRRGYRVFPINPGQAGKPIFDTTFRATLADVPEPIDMVDVFRASDALPGIVEEMLQLHPVPKVLWTQLGVVHAEAAARASDAGIEVVMDRCPKIEIPRLGVAPR</sequence>
<proteinExistence type="predicted"/>
<keyword evidence="3" id="KW-1185">Reference proteome</keyword>
<dbReference type="InterPro" id="IPR003781">
    <property type="entry name" value="CoA-bd"/>
</dbReference>
<dbReference type="EMBL" id="VZDO01000004">
    <property type="protein sequence ID" value="KAB0680731.1"/>
    <property type="molecule type" value="Genomic_DNA"/>
</dbReference>
<dbReference type="PANTHER" id="PTHR33303">
    <property type="entry name" value="CYTOPLASMIC PROTEIN-RELATED"/>
    <property type="match status" value="1"/>
</dbReference>
<dbReference type="AlphaFoldDB" id="A0A7V7TWZ2"/>
<reference evidence="2 3" key="1">
    <citation type="submission" date="2019-09" db="EMBL/GenBank/DDBJ databases">
        <title>YIM 132180 draft genome.</title>
        <authorList>
            <person name="Zhang K."/>
        </authorList>
    </citation>
    <scope>NUCLEOTIDE SEQUENCE [LARGE SCALE GENOMIC DNA]</scope>
    <source>
        <strain evidence="2 3">YIM 132180</strain>
    </source>
</reference>
<dbReference type="PANTHER" id="PTHR33303:SF2">
    <property type="entry name" value="COA-BINDING DOMAIN-CONTAINING PROTEIN"/>
    <property type="match status" value="1"/>
</dbReference>
<organism evidence="2 3">
    <name type="scientific">Plantimonas leprariae</name>
    <dbReference type="NCBI Taxonomy" id="2615207"/>
    <lineage>
        <taxon>Bacteria</taxon>
        <taxon>Pseudomonadati</taxon>
        <taxon>Pseudomonadota</taxon>
        <taxon>Alphaproteobacteria</taxon>
        <taxon>Hyphomicrobiales</taxon>
        <taxon>Aurantimonadaceae</taxon>
        <taxon>Plantimonas</taxon>
    </lineage>
</organism>
<accession>A0A7V7TWZ2</accession>
<dbReference type="RefSeq" id="WP_150968883.1">
    <property type="nucleotide sequence ID" value="NZ_VZDO01000004.1"/>
</dbReference>
<dbReference type="InterPro" id="IPR036291">
    <property type="entry name" value="NAD(P)-bd_dom_sf"/>
</dbReference>
<protein>
    <submittedName>
        <fullName evidence="2">CoA-binding protein</fullName>
    </submittedName>
</protein>
<evidence type="ECO:0000259" key="1">
    <source>
        <dbReference type="SMART" id="SM00881"/>
    </source>
</evidence>